<organism evidence="1">
    <name type="scientific">marine sediment metagenome</name>
    <dbReference type="NCBI Taxonomy" id="412755"/>
    <lineage>
        <taxon>unclassified sequences</taxon>
        <taxon>metagenomes</taxon>
        <taxon>ecological metagenomes</taxon>
    </lineage>
</organism>
<name>A0A0F9BVQ5_9ZZZZ</name>
<evidence type="ECO:0000313" key="1">
    <source>
        <dbReference type="EMBL" id="KKK94459.1"/>
    </source>
</evidence>
<dbReference type="AlphaFoldDB" id="A0A0F9BVQ5"/>
<sequence length="41" mass="4734">MNEKVIEFTADELRAIASIMDYPEMANGLTIEEYIERVSLK</sequence>
<reference evidence="1" key="1">
    <citation type="journal article" date="2015" name="Nature">
        <title>Complex archaea that bridge the gap between prokaryotes and eukaryotes.</title>
        <authorList>
            <person name="Spang A."/>
            <person name="Saw J.H."/>
            <person name="Jorgensen S.L."/>
            <person name="Zaremba-Niedzwiedzka K."/>
            <person name="Martijn J."/>
            <person name="Lind A.E."/>
            <person name="van Eijk R."/>
            <person name="Schleper C."/>
            <person name="Guy L."/>
            <person name="Ettema T.J."/>
        </authorList>
    </citation>
    <scope>NUCLEOTIDE SEQUENCE</scope>
</reference>
<gene>
    <name evidence="1" type="ORF">LCGC14_2682660</name>
</gene>
<proteinExistence type="predicted"/>
<comment type="caution">
    <text evidence="1">The sequence shown here is derived from an EMBL/GenBank/DDBJ whole genome shotgun (WGS) entry which is preliminary data.</text>
</comment>
<accession>A0A0F9BVQ5</accession>
<dbReference type="EMBL" id="LAZR01047334">
    <property type="protein sequence ID" value="KKK94459.1"/>
    <property type="molecule type" value="Genomic_DNA"/>
</dbReference>
<protein>
    <submittedName>
        <fullName evidence="1">Uncharacterized protein</fullName>
    </submittedName>
</protein>